<feature type="transmembrane region" description="Helical" evidence="6">
    <location>
        <begin position="287"/>
        <end position="304"/>
    </location>
</feature>
<evidence type="ECO:0000256" key="2">
    <source>
        <dbReference type="ARBA" id="ARBA00022475"/>
    </source>
</evidence>
<feature type="transmembrane region" description="Helical" evidence="6">
    <location>
        <begin position="7"/>
        <end position="23"/>
    </location>
</feature>
<keyword evidence="3 6" id="KW-0812">Transmembrane</keyword>
<dbReference type="AlphaFoldDB" id="A0A0G1KV13"/>
<evidence type="ECO:0000256" key="5">
    <source>
        <dbReference type="ARBA" id="ARBA00023136"/>
    </source>
</evidence>
<name>A0A0G1KV13_9BACT</name>
<comment type="caution">
    <text evidence="9">The sequence shown here is derived from an EMBL/GenBank/DDBJ whole genome shotgun (WGS) entry which is preliminary data.</text>
</comment>
<evidence type="ECO:0000256" key="4">
    <source>
        <dbReference type="ARBA" id="ARBA00022989"/>
    </source>
</evidence>
<feature type="domain" description="ComEC/Rec2-related protein" evidence="7">
    <location>
        <begin position="238"/>
        <end position="473"/>
    </location>
</feature>
<dbReference type="EMBL" id="LCIR01000003">
    <property type="protein sequence ID" value="KKT60147.1"/>
    <property type="molecule type" value="Genomic_DNA"/>
</dbReference>
<evidence type="ECO:0000256" key="1">
    <source>
        <dbReference type="ARBA" id="ARBA00004651"/>
    </source>
</evidence>
<feature type="transmembrane region" description="Helical" evidence="6">
    <location>
        <begin position="260"/>
        <end position="280"/>
    </location>
</feature>
<dbReference type="NCBIfam" id="TIGR00360">
    <property type="entry name" value="ComEC_N-term"/>
    <property type="match status" value="1"/>
</dbReference>
<feature type="transmembrane region" description="Helical" evidence="6">
    <location>
        <begin position="55"/>
        <end position="74"/>
    </location>
</feature>
<dbReference type="PANTHER" id="PTHR30619">
    <property type="entry name" value="DNA INTERNALIZATION/COMPETENCE PROTEIN COMEC/REC2"/>
    <property type="match status" value="1"/>
</dbReference>
<dbReference type="PANTHER" id="PTHR30619:SF7">
    <property type="entry name" value="BETA-LACTAMASE DOMAIN PROTEIN"/>
    <property type="match status" value="1"/>
</dbReference>
<comment type="subcellular location">
    <subcellularLocation>
        <location evidence="1">Cell membrane</location>
        <topology evidence="1">Multi-pass membrane protein</topology>
    </subcellularLocation>
</comment>
<evidence type="ECO:0000256" key="6">
    <source>
        <dbReference type="SAM" id="Phobius"/>
    </source>
</evidence>
<keyword evidence="5 6" id="KW-0472">Membrane</keyword>
<protein>
    <submittedName>
        <fullName evidence="9">Internalization-related competence protein ComEC/Rec2 protein</fullName>
    </submittedName>
</protein>
<feature type="transmembrane region" description="Helical" evidence="6">
    <location>
        <begin position="334"/>
        <end position="352"/>
    </location>
</feature>
<dbReference type="InterPro" id="IPR004477">
    <property type="entry name" value="ComEC_N"/>
</dbReference>
<organism evidence="9 10">
    <name type="scientific">Candidatus Giovannonibacteria bacterium GW2011_GWA1_44_25</name>
    <dbReference type="NCBI Taxonomy" id="1618645"/>
    <lineage>
        <taxon>Bacteria</taxon>
        <taxon>Candidatus Giovannoniibacteriota</taxon>
    </lineage>
</organism>
<evidence type="ECO:0000256" key="3">
    <source>
        <dbReference type="ARBA" id="ARBA00022692"/>
    </source>
</evidence>
<evidence type="ECO:0000313" key="9">
    <source>
        <dbReference type="EMBL" id="KKT60147.1"/>
    </source>
</evidence>
<dbReference type="Proteomes" id="UP000034087">
    <property type="component" value="Unassembled WGS sequence"/>
</dbReference>
<dbReference type="Pfam" id="PF13567">
    <property type="entry name" value="DUF4131"/>
    <property type="match status" value="1"/>
</dbReference>
<feature type="transmembrane region" description="Helical" evidence="6">
    <location>
        <begin position="391"/>
        <end position="410"/>
    </location>
</feature>
<proteinExistence type="predicted"/>
<evidence type="ECO:0000313" key="10">
    <source>
        <dbReference type="Proteomes" id="UP000034087"/>
    </source>
</evidence>
<feature type="transmembrane region" description="Helical" evidence="6">
    <location>
        <begin position="416"/>
        <end position="436"/>
    </location>
</feature>
<dbReference type="Pfam" id="PF03772">
    <property type="entry name" value="Competence"/>
    <property type="match status" value="1"/>
</dbReference>
<sequence length="475" mass="53030">MAIKYTPYFLVAFLAGVGIRSFFNVPEKWILGGLGVATGFLVALFFRARLTPHRFFSVLFFLIFFLIGLFRFSVFENKVVDDQLHNRYGEAIVLRGTVISSEIKQNSSRIVLETEFGRLLVVSRIYPQYRYGERLEVAGEILEPENYGDFDVKKYLAKDLIYSQMLFPEIKEIPHLPTPSPYEGEGEKKETLSLFWGRGILVPTKNKILVSLFRVREKFEQNLKLILPEPHASLANGMLLGAGGVLPQDLLDAFRKTSTIHILVLSGYNITIVGTFLLAFFGFILPYTFAWTLSIVGIIFFTLMTGAEPAAVRAAIMAVVGLLALRTGRLRAPLLSLVLAAALMVFINPMYLRFDRGFQLSFAATLGLILLASLFQKFFWFLPKFWGMREAAAASAAAQIFVLPFLIFWGNSVSVFALPANILVVTAVPAVMLFSFLGGIAAFVSPALGIMISAASFVIISYQIYVVEFFSKFNI</sequence>
<accession>A0A0G1KV13</accession>
<keyword evidence="2" id="KW-1003">Cell membrane</keyword>
<feature type="transmembrane region" description="Helical" evidence="6">
    <location>
        <begin position="358"/>
        <end position="379"/>
    </location>
</feature>
<gene>
    <name evidence="9" type="ORF">UW53_C0003G0058</name>
</gene>
<keyword evidence="4 6" id="KW-1133">Transmembrane helix</keyword>
<feature type="domain" description="DUF4131" evidence="8">
    <location>
        <begin position="28"/>
        <end position="170"/>
    </location>
</feature>
<dbReference type="InterPro" id="IPR052159">
    <property type="entry name" value="Competence_DNA_uptake"/>
</dbReference>
<evidence type="ECO:0000259" key="7">
    <source>
        <dbReference type="Pfam" id="PF03772"/>
    </source>
</evidence>
<reference evidence="9 10" key="1">
    <citation type="journal article" date="2015" name="Nature">
        <title>rRNA introns, odd ribosomes, and small enigmatic genomes across a large radiation of phyla.</title>
        <authorList>
            <person name="Brown C.T."/>
            <person name="Hug L.A."/>
            <person name="Thomas B.C."/>
            <person name="Sharon I."/>
            <person name="Castelle C.J."/>
            <person name="Singh A."/>
            <person name="Wilkins M.J."/>
            <person name="Williams K.H."/>
            <person name="Banfield J.F."/>
        </authorList>
    </citation>
    <scope>NUCLEOTIDE SEQUENCE [LARGE SCALE GENOMIC DNA]</scope>
</reference>
<feature type="transmembrane region" description="Helical" evidence="6">
    <location>
        <begin position="29"/>
        <end position="48"/>
    </location>
</feature>
<dbReference type="InterPro" id="IPR025405">
    <property type="entry name" value="DUF4131"/>
</dbReference>
<dbReference type="GO" id="GO:0005886">
    <property type="term" value="C:plasma membrane"/>
    <property type="evidence" value="ECO:0007669"/>
    <property type="project" value="UniProtKB-SubCell"/>
</dbReference>
<feature type="transmembrane region" description="Helical" evidence="6">
    <location>
        <begin position="443"/>
        <end position="465"/>
    </location>
</feature>
<evidence type="ECO:0000259" key="8">
    <source>
        <dbReference type="Pfam" id="PF13567"/>
    </source>
</evidence>